<dbReference type="CDD" id="cd17090">
    <property type="entry name" value="FERM_F1_TLN"/>
    <property type="match status" value="1"/>
</dbReference>
<dbReference type="AlphaFoldDB" id="A0A077YY36"/>
<evidence type="ECO:0000256" key="3">
    <source>
        <dbReference type="ARBA" id="ARBA00023212"/>
    </source>
</evidence>
<dbReference type="PROSITE" id="PS00661">
    <property type="entry name" value="FERM_2"/>
    <property type="match status" value="1"/>
</dbReference>
<dbReference type="Pfam" id="PF08913">
    <property type="entry name" value="VBS"/>
    <property type="match status" value="1"/>
</dbReference>
<dbReference type="FunFam" id="1.20.1420.10:FF:000002">
    <property type="entry name" value="Talin 2"/>
    <property type="match status" value="1"/>
</dbReference>
<keyword evidence="9" id="KW-1185">Reference proteome</keyword>
<dbReference type="Pfam" id="PF25177">
    <property type="entry name" value="Talin_VBS2"/>
    <property type="match status" value="1"/>
</dbReference>
<evidence type="ECO:0000313" key="9">
    <source>
        <dbReference type="Proteomes" id="UP000030665"/>
    </source>
</evidence>
<dbReference type="SMART" id="SM00295">
    <property type="entry name" value="B41"/>
    <property type="match status" value="1"/>
</dbReference>
<dbReference type="FunFam" id="1.20.80.10:FF:000007">
    <property type="entry name" value="Talin 2"/>
    <property type="match status" value="1"/>
</dbReference>
<dbReference type="Pfam" id="PF21896">
    <property type="entry name" value="Talin_IBS2B"/>
    <property type="match status" value="5"/>
</dbReference>
<feature type="domain" description="FERM" evidence="6">
    <location>
        <begin position="88"/>
        <end position="462"/>
    </location>
</feature>
<evidence type="ECO:0000259" key="6">
    <source>
        <dbReference type="PROSITE" id="PS50057"/>
    </source>
</evidence>
<dbReference type="Pfam" id="PF21692">
    <property type="entry name" value="Talin_R4"/>
    <property type="match status" value="1"/>
</dbReference>
<dbReference type="CDD" id="cd10569">
    <property type="entry name" value="FERM_C_Talin"/>
    <property type="match status" value="1"/>
</dbReference>
<dbReference type="CDD" id="cd14473">
    <property type="entry name" value="FERM_B-lobe"/>
    <property type="match status" value="1"/>
</dbReference>
<comment type="subcellular location">
    <subcellularLocation>
        <location evidence="1">Cytoplasm</location>
        <location evidence="1">Cytoskeleton</location>
    </subcellularLocation>
</comment>
<keyword evidence="3" id="KW-0206">Cytoskeleton</keyword>
<dbReference type="STRING" id="36087.A0A077YY36"/>
<dbReference type="InterPro" id="IPR032425">
    <property type="entry name" value="FERM_f0"/>
</dbReference>
<dbReference type="InterPro" id="IPR054082">
    <property type="entry name" value="Talin_IBS2B"/>
</dbReference>
<dbReference type="Pfam" id="PF09141">
    <property type="entry name" value="Talin_middle"/>
    <property type="match status" value="1"/>
</dbReference>
<dbReference type="InterPro" id="IPR015009">
    <property type="entry name" value="Vinculin-bd_dom"/>
</dbReference>
<dbReference type="OrthoDB" id="10262320at2759"/>
<dbReference type="GO" id="GO:0005925">
    <property type="term" value="C:focal adhesion"/>
    <property type="evidence" value="ECO:0007669"/>
    <property type="project" value="InterPro"/>
</dbReference>
<feature type="coiled-coil region" evidence="4">
    <location>
        <begin position="2593"/>
        <end position="2620"/>
    </location>
</feature>
<accession>A0A077YY36</accession>
<dbReference type="InterPro" id="IPR015224">
    <property type="entry name" value="Talin_cent"/>
</dbReference>
<evidence type="ECO:0000256" key="5">
    <source>
        <dbReference type="SAM" id="MobiDB-lite"/>
    </source>
</evidence>
<dbReference type="InterPro" id="IPR049108">
    <property type="entry name" value="Talin_R4"/>
</dbReference>
<proteinExistence type="predicted"/>
<dbReference type="Gene3D" id="1.20.1420.10">
    <property type="entry name" value="Talin, central domain"/>
    <property type="match status" value="7"/>
</dbReference>
<dbReference type="InterPro" id="IPR011993">
    <property type="entry name" value="PH-like_dom_sf"/>
</dbReference>
<dbReference type="InterPro" id="IPR037438">
    <property type="entry name" value="Talin1/2-RS"/>
</dbReference>
<dbReference type="InterPro" id="IPR054060">
    <property type="entry name" value="TLN1-like_RS"/>
</dbReference>
<dbReference type="PANTHER" id="PTHR19981:SF1">
    <property type="entry name" value="RHEA, ISOFORM B"/>
    <property type="match status" value="1"/>
</dbReference>
<dbReference type="EMBL" id="HG805820">
    <property type="protein sequence ID" value="CDW52368.1"/>
    <property type="molecule type" value="Genomic_DNA"/>
</dbReference>
<dbReference type="CDD" id="cd17089">
    <property type="entry name" value="FERM_F0_TLN"/>
    <property type="match status" value="1"/>
</dbReference>
<feature type="region of interest" description="Disordered" evidence="5">
    <location>
        <begin position="2624"/>
        <end position="2643"/>
    </location>
</feature>
<dbReference type="SUPFAM" id="SSF47031">
    <property type="entry name" value="Second domain of FERM"/>
    <property type="match status" value="1"/>
</dbReference>
<dbReference type="InterPro" id="IPR035964">
    <property type="entry name" value="I/LWEQ_dom_sf"/>
</dbReference>
<dbReference type="SUPFAM" id="SSF47220">
    <property type="entry name" value="alpha-catenin/vinculin-like"/>
    <property type="match status" value="4"/>
</dbReference>
<dbReference type="PANTHER" id="PTHR19981">
    <property type="entry name" value="TALIN"/>
    <property type="match status" value="1"/>
</dbReference>
<dbReference type="Gene3D" id="2.30.29.30">
    <property type="entry name" value="Pleckstrin-homology domain (PH domain)/Phosphotyrosine-binding domain (PTB)"/>
    <property type="match status" value="1"/>
</dbReference>
<dbReference type="PROSITE" id="PS50057">
    <property type="entry name" value="FERM_3"/>
    <property type="match status" value="1"/>
</dbReference>
<dbReference type="GO" id="GO:0005856">
    <property type="term" value="C:cytoskeleton"/>
    <property type="evidence" value="ECO:0007669"/>
    <property type="project" value="UniProtKB-SubCell"/>
</dbReference>
<dbReference type="SMART" id="SM00307">
    <property type="entry name" value="ILWEQ"/>
    <property type="match status" value="1"/>
</dbReference>
<dbReference type="GO" id="GO:0005737">
    <property type="term" value="C:cytoplasm"/>
    <property type="evidence" value="ECO:0007669"/>
    <property type="project" value="TreeGrafter"/>
</dbReference>
<name>A0A077YY36_TRITR</name>
<dbReference type="CDD" id="cd12150">
    <property type="entry name" value="talin-RS"/>
    <property type="match status" value="1"/>
</dbReference>
<dbReference type="InterPro" id="IPR019748">
    <property type="entry name" value="FERM_central"/>
</dbReference>
<reference evidence="8" key="2">
    <citation type="submission" date="2014-03" db="EMBL/GenBank/DDBJ databases">
        <title>The whipworm genome and dual-species transcriptomics of an intimate host-pathogen interaction.</title>
        <authorList>
            <person name="Foth B.J."/>
            <person name="Tsai I.J."/>
            <person name="Reid A.J."/>
            <person name="Bancroft A.J."/>
            <person name="Nichol S."/>
            <person name="Tracey A."/>
            <person name="Holroyd N."/>
            <person name="Cotton J.A."/>
            <person name="Stanley E.J."/>
            <person name="Zarowiecki M."/>
            <person name="Liu J.Z."/>
            <person name="Huckvale T."/>
            <person name="Cooper P.J."/>
            <person name="Grencis R.K."/>
            <person name="Berriman M."/>
        </authorList>
    </citation>
    <scope>NUCLEOTIDE SEQUENCE [LARGE SCALE GENOMIC DNA]</scope>
</reference>
<dbReference type="InterPro" id="IPR002404">
    <property type="entry name" value="IRS_PTB"/>
</dbReference>
<dbReference type="Proteomes" id="UP000030665">
    <property type="component" value="Unassembled WGS sequence"/>
</dbReference>
<dbReference type="GO" id="GO:0098609">
    <property type="term" value="P:cell-cell adhesion"/>
    <property type="evidence" value="ECO:0007669"/>
    <property type="project" value="TreeGrafter"/>
</dbReference>
<dbReference type="Pfam" id="PF21865">
    <property type="entry name" value="TLN1-like_RS"/>
    <property type="match status" value="2"/>
</dbReference>
<evidence type="ECO:0000256" key="1">
    <source>
        <dbReference type="ARBA" id="ARBA00004245"/>
    </source>
</evidence>
<feature type="coiled-coil region" evidence="4">
    <location>
        <begin position="1131"/>
        <end position="1158"/>
    </location>
</feature>
<dbReference type="GO" id="GO:0005200">
    <property type="term" value="F:structural constituent of cytoskeleton"/>
    <property type="evidence" value="ECO:0007669"/>
    <property type="project" value="InterPro"/>
</dbReference>
<dbReference type="InterPro" id="IPR036476">
    <property type="entry name" value="Talin_cent_sf"/>
</dbReference>
<dbReference type="Gene3D" id="1.20.120.230">
    <property type="entry name" value="Alpha-catenin/vinculin-like"/>
    <property type="match status" value="5"/>
</dbReference>
<dbReference type="SUPFAM" id="SSF50729">
    <property type="entry name" value="PH domain-like"/>
    <property type="match status" value="1"/>
</dbReference>
<dbReference type="Pfam" id="PF02174">
    <property type="entry name" value="IRS"/>
    <property type="match status" value="1"/>
</dbReference>
<dbReference type="Gene3D" id="1.20.80.10">
    <property type="match status" value="1"/>
</dbReference>
<dbReference type="InterPro" id="IPR014352">
    <property type="entry name" value="FERM/acyl-CoA-bd_prot_sf"/>
</dbReference>
<dbReference type="FunFam" id="1.20.1410.10:FF:000001">
    <property type="entry name" value="Talin 2"/>
    <property type="match status" value="1"/>
</dbReference>
<dbReference type="PROSITE" id="PS00660">
    <property type="entry name" value="FERM_1"/>
    <property type="match status" value="1"/>
</dbReference>
<evidence type="ECO:0000256" key="4">
    <source>
        <dbReference type="SAM" id="Coils"/>
    </source>
</evidence>
<dbReference type="Pfam" id="PF16511">
    <property type="entry name" value="FERM_f0"/>
    <property type="match status" value="1"/>
</dbReference>
<dbReference type="GO" id="GO:0051015">
    <property type="term" value="F:actin filament binding"/>
    <property type="evidence" value="ECO:0007669"/>
    <property type="project" value="InterPro"/>
</dbReference>
<dbReference type="Pfam" id="PF00373">
    <property type="entry name" value="FERM_M"/>
    <property type="match status" value="1"/>
</dbReference>
<dbReference type="GO" id="GO:0001726">
    <property type="term" value="C:ruffle"/>
    <property type="evidence" value="ECO:0007669"/>
    <property type="project" value="InterPro"/>
</dbReference>
<dbReference type="InterPro" id="IPR057346">
    <property type="entry name" value="Talin1/2_VBS2"/>
</dbReference>
<dbReference type="FunFam" id="2.30.29.30:FF:000028">
    <property type="entry name" value="Talin 2"/>
    <property type="match status" value="1"/>
</dbReference>
<dbReference type="Gene3D" id="3.10.20.90">
    <property type="entry name" value="Phosphatidylinositol 3-kinase Catalytic Subunit, Chain A, domain 1"/>
    <property type="match status" value="2"/>
</dbReference>
<evidence type="ECO:0000259" key="7">
    <source>
        <dbReference type="PROSITE" id="PS50945"/>
    </source>
</evidence>
<dbReference type="GO" id="GO:0030036">
    <property type="term" value="P:actin cytoskeleton organization"/>
    <property type="evidence" value="ECO:0007669"/>
    <property type="project" value="TreeGrafter"/>
</dbReference>
<dbReference type="InterPro" id="IPR019747">
    <property type="entry name" value="FERM_CS"/>
</dbReference>
<protein>
    <submittedName>
        <fullName evidence="8">Talin 1</fullName>
    </submittedName>
</protein>
<keyword evidence="4" id="KW-0175">Coiled coil</keyword>
<dbReference type="PROSITE" id="PS50945">
    <property type="entry name" value="I_LWEQ"/>
    <property type="match status" value="1"/>
</dbReference>
<dbReference type="Gene3D" id="1.20.1410.10">
    <property type="entry name" value="I/LWEQ domain"/>
    <property type="match status" value="1"/>
</dbReference>
<dbReference type="InterPro" id="IPR036723">
    <property type="entry name" value="Alpha-catenin/vinculin-like_sf"/>
</dbReference>
<gene>
    <name evidence="8" type="ORF">TTRE_0000062701</name>
</gene>
<sequence length="2643" mass="289015">MAVLSLKVRIADRGVLKTIQFDPTTIVYDACKIIREKMPEAHLGLPKDYGLFLADEDPKKGVWMENGKTLEYYLVRSGDLLEYKKKLRTLKVRMLDGTVKTLMVDDSLPVGQLMIVICARIGITNHDEYSLVREMIVENDRVNTVKREEPNKLGTLTRSKEKKMEQLRKQLHTDEERMNFWECFVFPFSGTLNWLDHSKTLREQGVDESETVLLRRKFFFSDQNIDSRDPVQLNLLYVQCRDGILDGTHPVTKDEAFLFAGLQCQIQFGDYLETKHRNGFLDLQEFLPKDYVRSRDSEKRIMQVYFVVSNSHLVCKPCSYVKEYRNLRGMSELEAKVEYVKRCRDLKTYGVTFFLVKVVASCLPFSLLSFGVCLKEKMKGKNKLVPRLLGVNKDCVMRVDERTKEVLKVYPLEQVRRWAASPNTFTLDFGDYQDAYYSVQTTEGEKIGQLIAGYIDIILRKKRAKDHFGIEGDEGSTMLEDVVTPAKATLMSHGLVKEAYGLEGNIAVPAIIRSGINGEIPFGTGSLQRAQFGAVGGQVTSASVPAVGYQSNSQQLRCVSMKFQGQKPKIFDMMTRSQRALIGTIETSIRSVERAEEDLKKKVEFPELGEDAASKKWKESQMDVQKQSVTDHLAAMGAATAQVIQLTGAIPDKVDHTAVGAAISTISSNIPSMTKGVKTIAALMEEEERGNNLLEATRKLCRAITDMLGSVSPGKPQPRQTVLAAAGRVGDFSHAMIQTIDQPDETAKDFQDVLVQLAKNVATGTAHLVLKAKAVSSKCEEQPLQDKVIHSATQCAFATSQLVACARVVAPTIDSPACQEQLTEAARQVARAVEQLLKDAEMSCKDEKSVGDLKEAAAQVSRALTALLNHVKTGPERAVATEHDRDLNRIITTSDKLISYTGSANEMIRQAKVLAEATTHLVTHIRGEADVQTEKEHLLSAAKRLADATSRMIEAAKACAGVPDNVSHQVALKAAAEDVRAATSEAAEVQLRRQAIQALEQAARQTAAGATQVATAVRVCEPYNTSAQSRDALSQHCNFVNELVNSLITSVKHCQSQPNNRTYQLELLSVCQEVLLPCSRLINSCRSSLPTIKDQSASMQLSTSTKMLAEALSELRVAVTKVQSHFGGVDLDSAIEMVRHLEEELTEIQDSYNQKLLRPAPGDTAENACGRLTSATKVVGSSVAQLLSAGAQADPQYVNISAQEVTDSLRQLIYSVRTVCANVGELDGNRLIDLCRDVMSKSSRLFEEIRRCLTQPTDPDNQQRLAQVAKALTFSLNSCVNCLPGQQDVDSAIRSVANLMDSISIEKITQSVRSSVEVQDDIHRCASQLTEITNRLVSGAVKQQPLLEDVFDDFTKCLRRLVSIVMELAYHQQDPAIREQMLNATRVVVDHSIRLLSSVKTYNANPNAVNAKQQLTTAARSLTDSINRLVDVCTSGSPWQKECDSALRNMQAVYHLLDYPDQHVNNYSYFECLDMVTEYSKVKSLCTIYSWFSASLQNLGEGISGIAHYAKQGELSMFCQSVRMVSDAVCGLGETAAQAAYLVGVADANSIPGTPELINMNRFNASVQSVVEACEKISSRKLNQAEILEAATVIAKQTTLLANICRDASSQTSDAGAKRHFINYARDVASSTANLIKAIKVLDHEFNDANLVECDECTKPLLSSLDNLSTFVLSPEFAGVPSKISQQGRSAQQPIVYAGHLMIDGSIEMIKTSKLLALNAKDPPTWQLLATYSRAISDSIKGLIAAIRDKAPGQTDCDMAIEKMALLIRMLDQASLAAINQSLEPSTENSEQGFYEQIDNNSHQLAERVPGLQVAAKREAENISHRVCDIMVFFEPLTTACIGAASLSMNSRRQMAFLDQCKTVIECQLQLLYATKDSAGNPKAEEFHASVDESGQSLTEAINELLQTVGEAISEAGSVSTLLEEIRKAISWTDEPLVHDVGEYVDYQTRMIHYCKEISRLAQEMVPKSYSNVEDIGALATDLMKNYCLLANDTRGACATASSPEVGQKIRSAVQELGTACIELIKYAGACRANPQDHFSKQDLADGARHTVESVALVLAALRMGAKGTQACINAASTVSGIIGDLDTTIMFATAGTLNPEREGEVFSDHREAILRTAKALVEDTKALVAGAASSQEQLAVAAQNAVRTIVMLSEVVKSGAAALTSQNAEAQVLVINAVKDVAAALSSLIQATKSASGKSFNDPAMNNLKEAAKVMVTNVTSLLKTVKTVEDEHQRGTRALEAAIEAIGQEIRAYDSVEQPQRTARPEELIRVTKPITDATAKAVAAGQSCQQDDVIAAANLARRVISDLLGCCRAVAYSSENAEVRYRCLDAGRDVAVKVRELLQTLNNVLLKPTQEFRQMMTPASRLIAQAVTDLVAQVDLLKGADWVDPSDPAVIAENELLGAASSIEAAARKLAQLKPRPQPREADEMLNFDEQILEAAKSIASAVTALVKAASAAQRELVSQGRVDPRPTLQTDDYQWSEGLISAARMVAAATHSLCEAANALVQGHASEEKLISAAKQVAASTAHLLVACKVKADMNSKVMRRLQAAGNAVKTATEHLVRAAKQAIEIEDERTLIISQRMVSGIAQVLDAQEEVLRKERELEEARVKLAAIRKAKYKDKPVGGSHEGSPEVMDYSDF</sequence>
<dbReference type="SUPFAM" id="SSF109885">
    <property type="entry name" value="I/LWEQ domain"/>
    <property type="match status" value="4"/>
</dbReference>
<keyword evidence="2" id="KW-0963">Cytoplasm</keyword>
<dbReference type="InterPro" id="IPR035963">
    <property type="entry name" value="FERM_2"/>
</dbReference>
<organism evidence="8 9">
    <name type="scientific">Trichuris trichiura</name>
    <name type="common">Whipworm</name>
    <name type="synonym">Trichocephalus trichiurus</name>
    <dbReference type="NCBI Taxonomy" id="36087"/>
    <lineage>
        <taxon>Eukaryota</taxon>
        <taxon>Metazoa</taxon>
        <taxon>Ecdysozoa</taxon>
        <taxon>Nematoda</taxon>
        <taxon>Enoplea</taxon>
        <taxon>Dorylaimia</taxon>
        <taxon>Trichinellida</taxon>
        <taxon>Trichuridae</taxon>
        <taxon>Trichuris</taxon>
    </lineage>
</organism>
<dbReference type="SUPFAM" id="SSF109880">
    <property type="entry name" value="A middle domain of Talin 1"/>
    <property type="match status" value="1"/>
</dbReference>
<reference evidence="8" key="1">
    <citation type="submission" date="2014-01" db="EMBL/GenBank/DDBJ databases">
        <authorList>
            <person name="Aslett M."/>
        </authorList>
    </citation>
    <scope>NUCLEOTIDE SEQUENCE</scope>
</reference>
<dbReference type="InterPro" id="IPR002558">
    <property type="entry name" value="ILWEQ_dom"/>
</dbReference>
<dbReference type="InterPro" id="IPR019749">
    <property type="entry name" value="Band_41_domain"/>
</dbReference>
<dbReference type="SMART" id="SM01244">
    <property type="entry name" value="IRS"/>
    <property type="match status" value="1"/>
</dbReference>
<dbReference type="InterPro" id="IPR000299">
    <property type="entry name" value="FERM_domain"/>
</dbReference>
<feature type="domain" description="I/LWEQ" evidence="7">
    <location>
        <begin position="2387"/>
        <end position="2625"/>
    </location>
</feature>
<dbReference type="GO" id="GO:0005886">
    <property type="term" value="C:plasma membrane"/>
    <property type="evidence" value="ECO:0007669"/>
    <property type="project" value="TreeGrafter"/>
</dbReference>
<evidence type="ECO:0000313" key="8">
    <source>
        <dbReference type="EMBL" id="CDW52368.1"/>
    </source>
</evidence>
<dbReference type="Pfam" id="PF01608">
    <property type="entry name" value="I_LWEQ"/>
    <property type="match status" value="1"/>
</dbReference>
<dbReference type="GO" id="GO:0005178">
    <property type="term" value="F:integrin binding"/>
    <property type="evidence" value="ECO:0007669"/>
    <property type="project" value="TreeGrafter"/>
</dbReference>
<evidence type="ECO:0000256" key="2">
    <source>
        <dbReference type="ARBA" id="ARBA00022490"/>
    </source>
</evidence>